<keyword evidence="2" id="KW-0808">Transferase</keyword>
<evidence type="ECO:0000313" key="2">
    <source>
        <dbReference type="EMBL" id="REK73436.1"/>
    </source>
</evidence>
<organism evidence="2 3">
    <name type="scientific">Aeromicrobium endophyticum</name>
    <dbReference type="NCBI Taxonomy" id="2292704"/>
    <lineage>
        <taxon>Bacteria</taxon>
        <taxon>Bacillati</taxon>
        <taxon>Actinomycetota</taxon>
        <taxon>Actinomycetes</taxon>
        <taxon>Propionibacteriales</taxon>
        <taxon>Nocardioidaceae</taxon>
        <taxon>Aeromicrobium</taxon>
    </lineage>
</organism>
<dbReference type="SUPFAM" id="SSF53335">
    <property type="entry name" value="S-adenosyl-L-methionine-dependent methyltransferases"/>
    <property type="match status" value="1"/>
</dbReference>
<comment type="caution">
    <text evidence="2">The sequence shown here is derived from an EMBL/GenBank/DDBJ whole genome shotgun (WGS) entry which is preliminary data.</text>
</comment>
<reference evidence="2 3" key="1">
    <citation type="submission" date="2018-08" db="EMBL/GenBank/DDBJ databases">
        <title>Aeromicrobium sp. M2KJ-4, whole genome shotgun sequence.</title>
        <authorList>
            <person name="Tuo L."/>
        </authorList>
    </citation>
    <scope>NUCLEOTIDE SEQUENCE [LARGE SCALE GENOMIC DNA]</scope>
    <source>
        <strain evidence="2 3">M2KJ-4</strain>
    </source>
</reference>
<keyword evidence="2" id="KW-0489">Methyltransferase</keyword>
<sequence>MTESPEDRTAKWLVGDRLSCVLHLGDGSLAYRLVEQGHEVVVAGDDVVASRHPDIQYVRSAGERLPFVGDAFDAVVVPELREAPTALAEYARVLRPDGLLSTISRQHDDSIPWMRKLREITGARDSAPPLADTFSASGLFHEPEVQEVGSWEKLDLPGLMRFAEATKHPSVGESALAQVRELFLSYGGQTGFLRLRHETTCVRARVDKSAMPQEAAPPDTMLLDFR</sequence>
<feature type="domain" description="Methyltransferase type 11" evidence="1">
    <location>
        <begin position="51"/>
        <end position="100"/>
    </location>
</feature>
<dbReference type="InterPro" id="IPR029063">
    <property type="entry name" value="SAM-dependent_MTases_sf"/>
</dbReference>
<dbReference type="Proteomes" id="UP000265581">
    <property type="component" value="Unassembled WGS sequence"/>
</dbReference>
<name>A0A371PCW5_9ACTN</name>
<gene>
    <name evidence="2" type="ORF">DX116_07775</name>
</gene>
<dbReference type="GO" id="GO:0032259">
    <property type="term" value="P:methylation"/>
    <property type="evidence" value="ECO:0007669"/>
    <property type="project" value="UniProtKB-KW"/>
</dbReference>
<protein>
    <submittedName>
        <fullName evidence="2">Class I SAM-dependent methyltransferase</fullName>
    </submittedName>
</protein>
<dbReference type="InterPro" id="IPR013216">
    <property type="entry name" value="Methyltransf_11"/>
</dbReference>
<evidence type="ECO:0000313" key="3">
    <source>
        <dbReference type="Proteomes" id="UP000265581"/>
    </source>
</evidence>
<dbReference type="GO" id="GO:0008757">
    <property type="term" value="F:S-adenosylmethionine-dependent methyltransferase activity"/>
    <property type="evidence" value="ECO:0007669"/>
    <property type="project" value="InterPro"/>
</dbReference>
<dbReference type="EMBL" id="QUBR01000001">
    <property type="protein sequence ID" value="REK73436.1"/>
    <property type="molecule type" value="Genomic_DNA"/>
</dbReference>
<accession>A0A371PCW5</accession>
<dbReference type="AlphaFoldDB" id="A0A371PCW5"/>
<evidence type="ECO:0000259" key="1">
    <source>
        <dbReference type="Pfam" id="PF08241"/>
    </source>
</evidence>
<dbReference type="RefSeq" id="WP_119703548.1">
    <property type="nucleotide sequence ID" value="NZ_JBHSOI010000001.1"/>
</dbReference>
<keyword evidence="3" id="KW-1185">Reference proteome</keyword>
<dbReference type="OrthoDB" id="9797252at2"/>
<dbReference type="Gene3D" id="3.40.50.150">
    <property type="entry name" value="Vaccinia Virus protein VP39"/>
    <property type="match status" value="1"/>
</dbReference>
<dbReference type="Pfam" id="PF08241">
    <property type="entry name" value="Methyltransf_11"/>
    <property type="match status" value="1"/>
</dbReference>
<proteinExistence type="predicted"/>